<sequence length="331" mass="36001">MSQRRRPKRGSQGFGPRKRAQSQTPRLDSWAEGSGAPKIQGFAGYKAGMTHAFTIDKRAKSTTSGMELQVPVTVLEVPPMRIAAVRFYTSGLDGLKTAGEVWAQDLDPLLSKRLSVPKAHTEASFSKYDGIDVEDVRVLAYTQPKMVKGVPKKVPDLMELRIGGGTIDERIAYAKGILGKEVGISDFAEEGGFVDVVAVTKGKGFQGATKRFGVRLLSHKNSKHRRGAANLGPKRPGYVRGTVPMAGQLGYHQRTEFNKQLMKIGAEGAEITPKGGFLNYGVVSNQYVLVHGSVPGPTKRLIRLRDPVRLPKKVIKEVSVTYVSTESKQGA</sequence>
<dbReference type="InterPro" id="IPR044892">
    <property type="entry name" value="Ribosomal_L3_dom_3_arc_sf"/>
</dbReference>
<comment type="similarity">
    <text evidence="1">Belongs to the universal ribosomal protein uL3 family.</text>
</comment>
<dbReference type="SUPFAM" id="SSF50447">
    <property type="entry name" value="Translation proteins"/>
    <property type="match status" value="1"/>
</dbReference>
<keyword evidence="2" id="KW-0699">rRNA-binding</keyword>
<keyword evidence="3" id="KW-0694">RNA-binding</keyword>
<keyword evidence="5" id="KW-0687">Ribonucleoprotein</keyword>
<organism evidence="8">
    <name type="scientific">bioreactor metagenome</name>
    <dbReference type="NCBI Taxonomy" id="1076179"/>
    <lineage>
        <taxon>unclassified sequences</taxon>
        <taxon>metagenomes</taxon>
        <taxon>ecological metagenomes</taxon>
    </lineage>
</organism>
<dbReference type="InterPro" id="IPR019928">
    <property type="entry name" value="Ribosomal_uL3_arc"/>
</dbReference>
<dbReference type="Gene3D" id="3.30.1430.10">
    <property type="match status" value="1"/>
</dbReference>
<dbReference type="InterPro" id="IPR045077">
    <property type="entry name" value="L3_arc_euk"/>
</dbReference>
<dbReference type="InterPro" id="IPR009000">
    <property type="entry name" value="Transl_B-barrel_sf"/>
</dbReference>
<evidence type="ECO:0000256" key="7">
    <source>
        <dbReference type="SAM" id="MobiDB-lite"/>
    </source>
</evidence>
<gene>
    <name evidence="8" type="ORF">SDC9_97956</name>
</gene>
<evidence type="ECO:0000256" key="1">
    <source>
        <dbReference type="ARBA" id="ARBA00006540"/>
    </source>
</evidence>
<dbReference type="GO" id="GO:0019843">
    <property type="term" value="F:rRNA binding"/>
    <property type="evidence" value="ECO:0007669"/>
    <property type="project" value="UniProtKB-KW"/>
</dbReference>
<accession>A0A645ADF5</accession>
<evidence type="ECO:0000256" key="2">
    <source>
        <dbReference type="ARBA" id="ARBA00022730"/>
    </source>
</evidence>
<evidence type="ECO:0000256" key="5">
    <source>
        <dbReference type="ARBA" id="ARBA00023274"/>
    </source>
</evidence>
<keyword evidence="4" id="KW-0689">Ribosomal protein</keyword>
<proteinExistence type="inferred from homology"/>
<dbReference type="HAMAP" id="MF_01325_A">
    <property type="entry name" value="Ribosomal_uL3_A"/>
    <property type="match status" value="1"/>
</dbReference>
<dbReference type="EMBL" id="VSSQ01013308">
    <property type="protein sequence ID" value="MPM51209.1"/>
    <property type="molecule type" value="Genomic_DNA"/>
</dbReference>
<dbReference type="GO" id="GO:0022625">
    <property type="term" value="C:cytosolic large ribosomal subunit"/>
    <property type="evidence" value="ECO:0007669"/>
    <property type="project" value="TreeGrafter"/>
</dbReference>
<dbReference type="GO" id="GO:0003735">
    <property type="term" value="F:structural constituent of ribosome"/>
    <property type="evidence" value="ECO:0007669"/>
    <property type="project" value="InterPro"/>
</dbReference>
<dbReference type="Gene3D" id="4.10.960.10">
    <property type="entry name" value="Ribosomal protein L3, domain 3"/>
    <property type="match status" value="1"/>
</dbReference>
<evidence type="ECO:0000256" key="6">
    <source>
        <dbReference type="ARBA" id="ARBA00035457"/>
    </source>
</evidence>
<evidence type="ECO:0000256" key="4">
    <source>
        <dbReference type="ARBA" id="ARBA00022980"/>
    </source>
</evidence>
<dbReference type="GO" id="GO:0006412">
    <property type="term" value="P:translation"/>
    <property type="evidence" value="ECO:0007669"/>
    <property type="project" value="InterPro"/>
</dbReference>
<protein>
    <recommendedName>
        <fullName evidence="6">50S ribosomal protein L3</fullName>
    </recommendedName>
</protein>
<dbReference type="NCBIfam" id="NF003261">
    <property type="entry name" value="PRK04231.1"/>
    <property type="match status" value="1"/>
</dbReference>
<reference evidence="8" key="1">
    <citation type="submission" date="2019-08" db="EMBL/GenBank/DDBJ databases">
        <authorList>
            <person name="Kucharzyk K."/>
            <person name="Murdoch R.W."/>
            <person name="Higgins S."/>
            <person name="Loffler F."/>
        </authorList>
    </citation>
    <scope>NUCLEOTIDE SEQUENCE</scope>
</reference>
<evidence type="ECO:0000313" key="8">
    <source>
        <dbReference type="EMBL" id="MPM51209.1"/>
    </source>
</evidence>
<dbReference type="PANTHER" id="PTHR11363:SF5">
    <property type="entry name" value="LARGE RIBOSOMAL SUBUNIT PROTEIN UL3"/>
    <property type="match status" value="1"/>
</dbReference>
<dbReference type="InterPro" id="IPR000597">
    <property type="entry name" value="Ribosomal_uL3"/>
</dbReference>
<dbReference type="Gene3D" id="2.40.30.10">
    <property type="entry name" value="Translation factors"/>
    <property type="match status" value="1"/>
</dbReference>
<dbReference type="Pfam" id="PF00297">
    <property type="entry name" value="Ribosomal_L3"/>
    <property type="match status" value="1"/>
</dbReference>
<name>A0A645ADF5_9ZZZZ</name>
<comment type="caution">
    <text evidence="8">The sequence shown here is derived from an EMBL/GenBank/DDBJ whole genome shotgun (WGS) entry which is preliminary data.</text>
</comment>
<evidence type="ECO:0000256" key="3">
    <source>
        <dbReference type="ARBA" id="ARBA00022884"/>
    </source>
</evidence>
<feature type="region of interest" description="Disordered" evidence="7">
    <location>
        <begin position="1"/>
        <end position="35"/>
    </location>
</feature>
<dbReference type="NCBIfam" id="TIGR03626">
    <property type="entry name" value="L3_arch"/>
    <property type="match status" value="1"/>
</dbReference>
<dbReference type="AlphaFoldDB" id="A0A645ADF5"/>
<dbReference type="PANTHER" id="PTHR11363">
    <property type="entry name" value="60S RIBOSOMAL PROTEIN L3-RELATED"/>
    <property type="match status" value="1"/>
</dbReference>